<evidence type="ECO:0000256" key="1">
    <source>
        <dbReference type="SAM" id="MobiDB-lite"/>
    </source>
</evidence>
<evidence type="ECO:0000256" key="2">
    <source>
        <dbReference type="SAM" id="Phobius"/>
    </source>
</evidence>
<feature type="transmembrane region" description="Helical" evidence="2">
    <location>
        <begin position="179"/>
        <end position="199"/>
    </location>
</feature>
<organism evidence="3 4">
    <name type="scientific">Vitrella brassicaformis (strain CCMP3155)</name>
    <dbReference type="NCBI Taxonomy" id="1169540"/>
    <lineage>
        <taxon>Eukaryota</taxon>
        <taxon>Sar</taxon>
        <taxon>Alveolata</taxon>
        <taxon>Colpodellida</taxon>
        <taxon>Vitrellaceae</taxon>
        <taxon>Vitrella</taxon>
    </lineage>
</organism>
<feature type="transmembrane region" description="Helical" evidence="2">
    <location>
        <begin position="153"/>
        <end position="173"/>
    </location>
</feature>
<keyword evidence="2" id="KW-0472">Membrane</keyword>
<proteinExistence type="predicted"/>
<feature type="region of interest" description="Disordered" evidence="1">
    <location>
        <begin position="208"/>
        <end position="239"/>
    </location>
</feature>
<feature type="transmembrane region" description="Helical" evidence="2">
    <location>
        <begin position="7"/>
        <end position="30"/>
    </location>
</feature>
<evidence type="ECO:0000313" key="3">
    <source>
        <dbReference type="EMBL" id="CEM14631.1"/>
    </source>
</evidence>
<feature type="compositionally biased region" description="Pro residues" evidence="1">
    <location>
        <begin position="221"/>
        <end position="232"/>
    </location>
</feature>
<gene>
    <name evidence="3" type="ORF">Vbra_21426</name>
</gene>
<dbReference type="Proteomes" id="UP000041254">
    <property type="component" value="Unassembled WGS sequence"/>
</dbReference>
<keyword evidence="2" id="KW-0812">Transmembrane</keyword>
<evidence type="ECO:0000313" key="4">
    <source>
        <dbReference type="Proteomes" id="UP000041254"/>
    </source>
</evidence>
<dbReference type="VEuPathDB" id="CryptoDB:Vbra_21426"/>
<feature type="transmembrane region" description="Helical" evidence="2">
    <location>
        <begin position="117"/>
        <end position="141"/>
    </location>
</feature>
<dbReference type="AlphaFoldDB" id="A0A0G4FKY2"/>
<name>A0A0G4FKY2_VITBC</name>
<sequence>MASKAPLLFLLSVCLALLLWVIAVFLPYWYHKKWTVVFVYVLTIDFSLWEMNIAFSPCAKEPQKLKKLMRQFCESPIMGKHLITDARDIACGISRQSYGIIGHSACANLDMVAWASFIMTFAVGIALVFELFSLLLFVMWARRGRRKGIYKKTEFYISLLDNLITAFGIGGGGGMAVSYSFHLAMAGTLFLLVPIVTLITQCHKIDEDDDEDEEYGGGPYGGPPMPPPPPDGASPVMYGQQEPLIVRVPPGTVQQYGATTTYG</sequence>
<keyword evidence="4" id="KW-1185">Reference proteome</keyword>
<protein>
    <submittedName>
        <fullName evidence="3">Uncharacterized protein</fullName>
    </submittedName>
</protein>
<dbReference type="EMBL" id="CDMY01000456">
    <property type="protein sequence ID" value="CEM14631.1"/>
    <property type="molecule type" value="Genomic_DNA"/>
</dbReference>
<keyword evidence="2" id="KW-1133">Transmembrane helix</keyword>
<reference evidence="3 4" key="1">
    <citation type="submission" date="2014-11" db="EMBL/GenBank/DDBJ databases">
        <authorList>
            <person name="Zhu J."/>
            <person name="Qi W."/>
            <person name="Song R."/>
        </authorList>
    </citation>
    <scope>NUCLEOTIDE SEQUENCE [LARGE SCALE GENOMIC DNA]</scope>
</reference>
<dbReference type="InParanoid" id="A0A0G4FKY2"/>
<accession>A0A0G4FKY2</accession>